<proteinExistence type="inferred from homology"/>
<dbReference type="PANTHER" id="PTHR43165">
    <property type="entry name" value="METALLOPHOSPHOESTERASE"/>
    <property type="match status" value="1"/>
</dbReference>
<feature type="domain" description="Calcineurin-like phosphoesterase" evidence="3">
    <location>
        <begin position="1"/>
        <end position="147"/>
    </location>
</feature>
<dbReference type="NCBIfam" id="TIGR00040">
    <property type="entry name" value="yfcE"/>
    <property type="match status" value="1"/>
</dbReference>
<dbReference type="SUPFAM" id="SSF56300">
    <property type="entry name" value="Metallo-dependent phosphatases"/>
    <property type="match status" value="1"/>
</dbReference>
<dbReference type="GO" id="GO:0046872">
    <property type="term" value="F:metal ion binding"/>
    <property type="evidence" value="ECO:0007669"/>
    <property type="project" value="UniProtKB-KW"/>
</dbReference>
<reference evidence="4" key="1">
    <citation type="journal article" date="2020" name="mSystems">
        <title>Genome- and Community-Level Interaction Insights into Carbon Utilization and Element Cycling Functions of Hydrothermarchaeota in Hydrothermal Sediment.</title>
        <authorList>
            <person name="Zhou Z."/>
            <person name="Liu Y."/>
            <person name="Xu W."/>
            <person name="Pan J."/>
            <person name="Luo Z.H."/>
            <person name="Li M."/>
        </authorList>
    </citation>
    <scope>NUCLEOTIDE SEQUENCE [LARGE SCALE GENOMIC DNA]</scope>
    <source>
        <strain evidence="4">SpSt-780</strain>
    </source>
</reference>
<dbReference type="GO" id="GO:0016787">
    <property type="term" value="F:hydrolase activity"/>
    <property type="evidence" value="ECO:0007669"/>
    <property type="project" value="UniProtKB-UniRule"/>
</dbReference>
<gene>
    <name evidence="4" type="ORF">ENV67_01490</name>
</gene>
<protein>
    <recommendedName>
        <fullName evidence="2">Phosphoesterase</fullName>
        <ecNumber evidence="2">3.1.4.-</ecNumber>
    </recommendedName>
</protein>
<evidence type="ECO:0000259" key="3">
    <source>
        <dbReference type="Pfam" id="PF12850"/>
    </source>
</evidence>
<dbReference type="AlphaFoldDB" id="A0A7C4YBX2"/>
<comment type="cofactor">
    <cofactor evidence="2">
        <name>a divalent metal cation</name>
        <dbReference type="ChEBI" id="CHEBI:60240"/>
    </cofactor>
</comment>
<dbReference type="EC" id="3.1.4.-" evidence="2"/>
<dbReference type="Pfam" id="PF12850">
    <property type="entry name" value="Metallophos_2"/>
    <property type="match status" value="1"/>
</dbReference>
<dbReference type="EMBL" id="DTHG01000018">
    <property type="protein sequence ID" value="HGW91200.1"/>
    <property type="molecule type" value="Genomic_DNA"/>
</dbReference>
<dbReference type="Gene3D" id="3.60.21.10">
    <property type="match status" value="1"/>
</dbReference>
<comment type="similarity">
    <text evidence="1 2">Belongs to the metallophosphoesterase superfamily. YfcE family.</text>
</comment>
<organism evidence="4">
    <name type="scientific">candidate division WOR-3 bacterium</name>
    <dbReference type="NCBI Taxonomy" id="2052148"/>
    <lineage>
        <taxon>Bacteria</taxon>
        <taxon>Bacteria division WOR-3</taxon>
    </lineage>
</organism>
<dbReference type="InterPro" id="IPR041802">
    <property type="entry name" value="MPP_YfcE"/>
</dbReference>
<dbReference type="InterPro" id="IPR029052">
    <property type="entry name" value="Metallo-depent_PP-like"/>
</dbReference>
<name>A0A7C4YBX2_UNCW3</name>
<dbReference type="CDD" id="cd00841">
    <property type="entry name" value="MPP_YfcE"/>
    <property type="match status" value="1"/>
</dbReference>
<dbReference type="InterPro" id="IPR024654">
    <property type="entry name" value="Calcineurin-like_PHP_lpxH"/>
</dbReference>
<keyword evidence="2" id="KW-0479">Metal-binding</keyword>
<comment type="caution">
    <text evidence="4">The sequence shown here is derived from an EMBL/GenBank/DDBJ whole genome shotgun (WGS) entry which is preliminary data.</text>
</comment>
<sequence length="155" mass="17605">MVIGVISDTHDNLPVVKKAFKMMKEMGIKIVIHCGDIVSPFVVEHFDCEKLFAVFGNNDGDRILLKERFEKKGFVIKKGPVCYNIEGKKILVMHEPDELEAFKNAGYDLILYGHTHKLDLSGNVINPGELSGWLSDLRTFVTIEIETLDFKVFYV</sequence>
<accession>A0A7C4YBX2</accession>
<evidence type="ECO:0000256" key="2">
    <source>
        <dbReference type="RuleBase" id="RU362039"/>
    </source>
</evidence>
<dbReference type="InterPro" id="IPR053193">
    <property type="entry name" value="MetalloPDE_YfcE-like"/>
</dbReference>
<evidence type="ECO:0000313" key="4">
    <source>
        <dbReference type="EMBL" id="HGW91200.1"/>
    </source>
</evidence>
<dbReference type="InterPro" id="IPR000979">
    <property type="entry name" value="Phosphodiesterase_MJ0936/Vps29"/>
</dbReference>
<dbReference type="PANTHER" id="PTHR43165:SF1">
    <property type="entry name" value="PHOSPHODIESTERASE MJ0936"/>
    <property type="match status" value="1"/>
</dbReference>
<evidence type="ECO:0000256" key="1">
    <source>
        <dbReference type="ARBA" id="ARBA00008950"/>
    </source>
</evidence>